<dbReference type="Pfam" id="PF01315">
    <property type="entry name" value="Ald_Xan_dh_C"/>
    <property type="match status" value="1"/>
</dbReference>
<sequence>MVEKFGIGQPVRRKEDVRLLTGRGTYTDDIDRPGQAHAFVLRSPHAHARIVSIGTEAARAAPGVLAVLTGHDAEADGIGRFPVMVEVPGKDGGKLWPTPREILQTSKVRFVGDPVALVVAETRQQAQDAAELVEVEYEVLPSVTDTAAADLSGAPLVWEERGSNLCVHWSSGREAEAGAAFERAARTVRVELVNNRLVGNPMEPRVAIGEFDPATGGYTLHSPTQGVIRVRDGLAQHILKVPKDKLRVVSPDVGGGFGLRGKIFPESGMVLWAAKRVGRPVKWLSGRSETFVCDPHGRDHVTQAEMAFDAEGRALGVRIRTVAAMGAYLQDFGPRIPTVAGGRINGTVYDIQALNAQVRCVFTNTSPTDAYRGAGRPETAYVLERLFDAGAAAFGIGRDEIRRRNYIRPEQIPYTNAAGNPIDSGRFAETQDMALRLADWAGFPRRRVEAARRGKRRGIGLGYFIEASGGQPSEWARVRFERDGTVALTVGTFSHGQGHETAFAQVLHEKLGVPFDAVRFEQGDTAFVENGGGTGGSRSSQMGGVAIARASELVVAKGKRLAAHLLEAGVGDVEFADGAFRVVGTDLRADWSRVVELAHDPARLPEGEAPGLDEKLLYTRSTECNFPNGCHVAEVEVDEDTGAVEVVRYAAVDDVGNVINPMLVHGQSHGGIVAGIGQALLEHAVYDPESGQFLSATFQDYCLPRAADAPSFNLGFNVVPCPSNDLGVKGAGEGGACGAPPAVVSAVCDALGVAHIDMPLTPERVWRALASAAPMREAAE</sequence>
<name>A0ABN1EP66_9PROT</name>
<dbReference type="Proteomes" id="UP001501588">
    <property type="component" value="Unassembled WGS sequence"/>
</dbReference>
<dbReference type="Gene3D" id="3.30.365.10">
    <property type="entry name" value="Aldehyde oxidase/xanthine dehydrogenase, molybdopterin binding domain"/>
    <property type="match status" value="4"/>
</dbReference>
<evidence type="ECO:0000256" key="2">
    <source>
        <dbReference type="ARBA" id="ARBA00023002"/>
    </source>
</evidence>
<dbReference type="InterPro" id="IPR000674">
    <property type="entry name" value="Ald_Oxase/Xan_DH_a/b"/>
</dbReference>
<dbReference type="Pfam" id="PF20256">
    <property type="entry name" value="MoCoBD_2"/>
    <property type="match status" value="1"/>
</dbReference>
<comment type="caution">
    <text evidence="4">The sequence shown here is derived from an EMBL/GenBank/DDBJ whole genome shotgun (WGS) entry which is preliminary data.</text>
</comment>
<dbReference type="InterPro" id="IPR037165">
    <property type="entry name" value="AldOxase/xan_DH_Mopterin-bd_sf"/>
</dbReference>
<dbReference type="InterPro" id="IPR036856">
    <property type="entry name" value="Ald_Oxase/Xan_DH_a/b_sf"/>
</dbReference>
<dbReference type="SMART" id="SM01008">
    <property type="entry name" value="Ald_Xan_dh_C"/>
    <property type="match status" value="1"/>
</dbReference>
<feature type="domain" description="Aldehyde oxidase/xanthine dehydrogenase a/b hammerhead" evidence="3">
    <location>
        <begin position="21"/>
        <end position="141"/>
    </location>
</feature>
<dbReference type="RefSeq" id="WP_343893757.1">
    <property type="nucleotide sequence ID" value="NZ_BAAAFZ010000008.1"/>
</dbReference>
<dbReference type="PANTHER" id="PTHR11908">
    <property type="entry name" value="XANTHINE DEHYDROGENASE"/>
    <property type="match status" value="1"/>
</dbReference>
<gene>
    <name evidence="4" type="ORF">GCM10009416_06900</name>
</gene>
<dbReference type="Gene3D" id="3.90.1170.50">
    <property type="entry name" value="Aldehyde oxidase/xanthine dehydrogenase, a/b hammerhead"/>
    <property type="match status" value="1"/>
</dbReference>
<dbReference type="InterPro" id="IPR046867">
    <property type="entry name" value="AldOxase/xan_DH_MoCoBD2"/>
</dbReference>
<keyword evidence="5" id="KW-1185">Reference proteome</keyword>
<dbReference type="EMBL" id="BAAAFZ010000008">
    <property type="protein sequence ID" value="GAA0570922.1"/>
    <property type="molecule type" value="Genomic_DNA"/>
</dbReference>
<protein>
    <submittedName>
        <fullName evidence="4">Xanthine dehydrogenase family protein molybdopterin-binding subunit</fullName>
    </submittedName>
</protein>
<keyword evidence="1" id="KW-0500">Molybdenum</keyword>
<proteinExistence type="predicted"/>
<dbReference type="Pfam" id="PF02738">
    <property type="entry name" value="MoCoBD_1"/>
    <property type="match status" value="1"/>
</dbReference>
<dbReference type="SUPFAM" id="SSF54665">
    <property type="entry name" value="CO dehydrogenase molybdoprotein N-domain-like"/>
    <property type="match status" value="1"/>
</dbReference>
<evidence type="ECO:0000313" key="4">
    <source>
        <dbReference type="EMBL" id="GAA0570922.1"/>
    </source>
</evidence>
<evidence type="ECO:0000259" key="3">
    <source>
        <dbReference type="SMART" id="SM01008"/>
    </source>
</evidence>
<dbReference type="PANTHER" id="PTHR11908:SF132">
    <property type="entry name" value="ALDEHYDE OXIDASE 1-RELATED"/>
    <property type="match status" value="1"/>
</dbReference>
<dbReference type="SUPFAM" id="SSF56003">
    <property type="entry name" value="Molybdenum cofactor-binding domain"/>
    <property type="match status" value="1"/>
</dbReference>
<keyword evidence="2" id="KW-0560">Oxidoreductase</keyword>
<accession>A0ABN1EP66</accession>
<reference evidence="4 5" key="1">
    <citation type="journal article" date="2019" name="Int. J. Syst. Evol. Microbiol.">
        <title>The Global Catalogue of Microorganisms (GCM) 10K type strain sequencing project: providing services to taxonomists for standard genome sequencing and annotation.</title>
        <authorList>
            <consortium name="The Broad Institute Genomics Platform"/>
            <consortium name="The Broad Institute Genome Sequencing Center for Infectious Disease"/>
            <person name="Wu L."/>
            <person name="Ma J."/>
        </authorList>
    </citation>
    <scope>NUCLEOTIDE SEQUENCE [LARGE SCALE GENOMIC DNA]</scope>
    <source>
        <strain evidence="4 5">JCM 9933</strain>
    </source>
</reference>
<evidence type="ECO:0000256" key="1">
    <source>
        <dbReference type="ARBA" id="ARBA00022505"/>
    </source>
</evidence>
<dbReference type="InterPro" id="IPR016208">
    <property type="entry name" value="Ald_Oxase/xanthine_DH-like"/>
</dbReference>
<organism evidence="4 5">
    <name type="scientific">Craurococcus roseus</name>
    <dbReference type="NCBI Taxonomy" id="77585"/>
    <lineage>
        <taxon>Bacteria</taxon>
        <taxon>Pseudomonadati</taxon>
        <taxon>Pseudomonadota</taxon>
        <taxon>Alphaproteobacteria</taxon>
        <taxon>Acetobacterales</taxon>
        <taxon>Acetobacteraceae</taxon>
        <taxon>Craurococcus</taxon>
    </lineage>
</organism>
<dbReference type="InterPro" id="IPR008274">
    <property type="entry name" value="AldOxase/xan_DH_MoCoBD1"/>
</dbReference>
<evidence type="ECO:0000313" key="5">
    <source>
        <dbReference type="Proteomes" id="UP001501588"/>
    </source>
</evidence>